<evidence type="ECO:0000256" key="4">
    <source>
        <dbReference type="ARBA" id="ARBA00010662"/>
    </source>
</evidence>
<comment type="function">
    <text evidence="2 7">Hydrolysis of 6-phosphogluconolactone to 6-phosphogluconate.</text>
</comment>
<gene>
    <name evidence="7 9" type="primary">pgl</name>
    <name evidence="9" type="ORF">QC825_10380</name>
</gene>
<dbReference type="Gene3D" id="3.40.50.1360">
    <property type="match status" value="1"/>
</dbReference>
<reference evidence="9 10" key="1">
    <citation type="submission" date="2023-04" db="EMBL/GenBank/DDBJ databases">
        <title>A long-awaited taxogenomic arrangement of the family Halomonadaceae.</title>
        <authorList>
            <person name="De La Haba R."/>
            <person name="Chuvochina M."/>
            <person name="Wittouck S."/>
            <person name="Arahal D.R."/>
            <person name="Sanchez-Porro C."/>
            <person name="Hugenholtz P."/>
            <person name="Ventosa A."/>
        </authorList>
    </citation>
    <scope>NUCLEOTIDE SEQUENCE [LARGE SCALE GENOMIC DNA]</scope>
    <source>
        <strain evidence="9 10">DSM 22428</strain>
    </source>
</reference>
<dbReference type="NCBIfam" id="TIGR01198">
    <property type="entry name" value="pgl"/>
    <property type="match status" value="1"/>
</dbReference>
<dbReference type="Proteomes" id="UP001269375">
    <property type="component" value="Unassembled WGS sequence"/>
</dbReference>
<proteinExistence type="inferred from homology"/>
<comment type="caution">
    <text evidence="9">The sequence shown here is derived from an EMBL/GenBank/DDBJ whole genome shotgun (WGS) entry which is preliminary data.</text>
</comment>
<dbReference type="GO" id="GO:0017057">
    <property type="term" value="F:6-phosphogluconolactonase activity"/>
    <property type="evidence" value="ECO:0007669"/>
    <property type="project" value="UniProtKB-EC"/>
</dbReference>
<dbReference type="Pfam" id="PF01182">
    <property type="entry name" value="Glucosamine_iso"/>
    <property type="match status" value="1"/>
</dbReference>
<dbReference type="CDD" id="cd01400">
    <property type="entry name" value="6PGL"/>
    <property type="match status" value="1"/>
</dbReference>
<evidence type="ECO:0000256" key="1">
    <source>
        <dbReference type="ARBA" id="ARBA00000832"/>
    </source>
</evidence>
<evidence type="ECO:0000256" key="7">
    <source>
        <dbReference type="RuleBase" id="RU365095"/>
    </source>
</evidence>
<evidence type="ECO:0000259" key="8">
    <source>
        <dbReference type="Pfam" id="PF01182"/>
    </source>
</evidence>
<keyword evidence="7 9" id="KW-0378">Hydrolase</keyword>
<name>A0ABU1GWQ2_9GAMM</name>
<keyword evidence="10" id="KW-1185">Reference proteome</keyword>
<dbReference type="InterPro" id="IPR005900">
    <property type="entry name" value="6-phosphogluconolactonase_DevB"/>
</dbReference>
<accession>A0ABU1GWQ2</accession>
<feature type="domain" description="Glucosamine/galactosamine-6-phosphate isomerase" evidence="8">
    <location>
        <begin position="14"/>
        <end position="228"/>
    </location>
</feature>
<dbReference type="PANTHER" id="PTHR11054">
    <property type="entry name" value="6-PHOSPHOGLUCONOLACTONASE"/>
    <property type="match status" value="1"/>
</dbReference>
<dbReference type="EMBL" id="JARWAO010000005">
    <property type="protein sequence ID" value="MDR5896479.1"/>
    <property type="molecule type" value="Genomic_DNA"/>
</dbReference>
<dbReference type="InterPro" id="IPR037171">
    <property type="entry name" value="NagB/RpiA_transferase-like"/>
</dbReference>
<comment type="pathway">
    <text evidence="3 7">Carbohydrate degradation; pentose phosphate pathway; D-ribulose 5-phosphate from D-glucose 6-phosphate (oxidative stage): step 2/3.</text>
</comment>
<comment type="similarity">
    <text evidence="4 7">Belongs to the glucosamine/galactosamine-6-phosphate isomerase family. 6-phosphogluconolactonase subfamily.</text>
</comment>
<evidence type="ECO:0000313" key="9">
    <source>
        <dbReference type="EMBL" id="MDR5896479.1"/>
    </source>
</evidence>
<dbReference type="PANTHER" id="PTHR11054:SF0">
    <property type="entry name" value="6-PHOSPHOGLUCONOLACTONASE"/>
    <property type="match status" value="1"/>
</dbReference>
<dbReference type="RefSeq" id="WP_251594160.1">
    <property type="nucleotide sequence ID" value="NZ_JAMLJI010000003.1"/>
</dbReference>
<evidence type="ECO:0000256" key="6">
    <source>
        <dbReference type="ARBA" id="ARBA00020337"/>
    </source>
</evidence>
<dbReference type="SUPFAM" id="SSF100950">
    <property type="entry name" value="NagB/RpiA/CoA transferase-like"/>
    <property type="match status" value="1"/>
</dbReference>
<evidence type="ECO:0000313" key="10">
    <source>
        <dbReference type="Proteomes" id="UP001269375"/>
    </source>
</evidence>
<comment type="catalytic activity">
    <reaction evidence="1 7">
        <text>6-phospho-D-glucono-1,5-lactone + H2O = 6-phospho-D-gluconate + H(+)</text>
        <dbReference type="Rhea" id="RHEA:12556"/>
        <dbReference type="ChEBI" id="CHEBI:15377"/>
        <dbReference type="ChEBI" id="CHEBI:15378"/>
        <dbReference type="ChEBI" id="CHEBI:57955"/>
        <dbReference type="ChEBI" id="CHEBI:58759"/>
        <dbReference type="EC" id="3.1.1.31"/>
    </reaction>
</comment>
<protein>
    <recommendedName>
        <fullName evidence="6 7">6-phosphogluconolactonase</fullName>
        <shortName evidence="7">6PGL</shortName>
        <ecNumber evidence="5 7">3.1.1.31</ecNumber>
    </recommendedName>
</protein>
<dbReference type="InterPro" id="IPR006148">
    <property type="entry name" value="Glc/Gal-6P_isomerase"/>
</dbReference>
<sequence>MKTTDSTEQTIEPRQALAESLAEAVAAALREDLEHQSRATLIVSGGSTPVPFFKALSQKRLEWSRVDVTLADERWVDEAHDDSNTRLVRTHLIANEAATALFHPLVNDADTPEAGVDALEQQVGELHWPASVVILGMGGDGHTASLFPDSPELEHGLTTTRRLLAAHAPSVTQARMSFSRQALLDSRRRYVHVTGMDKRRVFSTAFSSDDARELPIRAFMTEPLSLYWAP</sequence>
<evidence type="ECO:0000256" key="2">
    <source>
        <dbReference type="ARBA" id="ARBA00002681"/>
    </source>
</evidence>
<dbReference type="InterPro" id="IPR039104">
    <property type="entry name" value="6PGL"/>
</dbReference>
<evidence type="ECO:0000256" key="3">
    <source>
        <dbReference type="ARBA" id="ARBA00004961"/>
    </source>
</evidence>
<organism evidence="9 10">
    <name type="scientific">Larsenimonas suaedae</name>
    <dbReference type="NCBI Taxonomy" id="1851019"/>
    <lineage>
        <taxon>Bacteria</taxon>
        <taxon>Pseudomonadati</taxon>
        <taxon>Pseudomonadota</taxon>
        <taxon>Gammaproteobacteria</taxon>
        <taxon>Oceanospirillales</taxon>
        <taxon>Halomonadaceae</taxon>
        <taxon>Larsenimonas</taxon>
    </lineage>
</organism>
<dbReference type="EC" id="3.1.1.31" evidence="5 7"/>
<evidence type="ECO:0000256" key="5">
    <source>
        <dbReference type="ARBA" id="ARBA00013198"/>
    </source>
</evidence>